<keyword evidence="2" id="KW-1185">Reference proteome</keyword>
<accession>A0ACB9FQK4</accession>
<evidence type="ECO:0000313" key="2">
    <source>
        <dbReference type="Proteomes" id="UP001056120"/>
    </source>
</evidence>
<reference evidence="2" key="1">
    <citation type="journal article" date="2022" name="Mol. Ecol. Resour.">
        <title>The genomes of chicory, endive, great burdock and yacon provide insights into Asteraceae palaeo-polyploidization history and plant inulin production.</title>
        <authorList>
            <person name="Fan W."/>
            <person name="Wang S."/>
            <person name="Wang H."/>
            <person name="Wang A."/>
            <person name="Jiang F."/>
            <person name="Liu H."/>
            <person name="Zhao H."/>
            <person name="Xu D."/>
            <person name="Zhang Y."/>
        </authorList>
    </citation>
    <scope>NUCLEOTIDE SEQUENCE [LARGE SCALE GENOMIC DNA]</scope>
    <source>
        <strain evidence="2">cv. Yunnan</strain>
    </source>
</reference>
<reference evidence="1 2" key="2">
    <citation type="journal article" date="2022" name="Mol. Ecol. Resour.">
        <title>The genomes of chicory, endive, great burdock and yacon provide insights into Asteraceae paleo-polyploidization history and plant inulin production.</title>
        <authorList>
            <person name="Fan W."/>
            <person name="Wang S."/>
            <person name="Wang H."/>
            <person name="Wang A."/>
            <person name="Jiang F."/>
            <person name="Liu H."/>
            <person name="Zhao H."/>
            <person name="Xu D."/>
            <person name="Zhang Y."/>
        </authorList>
    </citation>
    <scope>NUCLEOTIDE SEQUENCE [LARGE SCALE GENOMIC DNA]</scope>
    <source>
        <strain evidence="2">cv. Yunnan</strain>
        <tissue evidence="1">Leaves</tissue>
    </source>
</reference>
<dbReference type="Proteomes" id="UP001056120">
    <property type="component" value="Linkage Group LG16"/>
</dbReference>
<dbReference type="EMBL" id="CM042033">
    <property type="protein sequence ID" value="KAI3773392.1"/>
    <property type="molecule type" value="Genomic_DNA"/>
</dbReference>
<name>A0ACB9FQK4_9ASTR</name>
<gene>
    <name evidence="1" type="ORF">L1987_47919</name>
</gene>
<organism evidence="1 2">
    <name type="scientific">Smallanthus sonchifolius</name>
    <dbReference type="NCBI Taxonomy" id="185202"/>
    <lineage>
        <taxon>Eukaryota</taxon>
        <taxon>Viridiplantae</taxon>
        <taxon>Streptophyta</taxon>
        <taxon>Embryophyta</taxon>
        <taxon>Tracheophyta</taxon>
        <taxon>Spermatophyta</taxon>
        <taxon>Magnoliopsida</taxon>
        <taxon>eudicotyledons</taxon>
        <taxon>Gunneridae</taxon>
        <taxon>Pentapetalae</taxon>
        <taxon>asterids</taxon>
        <taxon>campanulids</taxon>
        <taxon>Asterales</taxon>
        <taxon>Asteraceae</taxon>
        <taxon>Asteroideae</taxon>
        <taxon>Heliantheae alliance</taxon>
        <taxon>Millerieae</taxon>
        <taxon>Smallanthus</taxon>
    </lineage>
</organism>
<protein>
    <submittedName>
        <fullName evidence="1">Uncharacterized protein</fullName>
    </submittedName>
</protein>
<evidence type="ECO:0000313" key="1">
    <source>
        <dbReference type="EMBL" id="KAI3773392.1"/>
    </source>
</evidence>
<sequence length="141" mass="15940">MAGKEDIPLILGRPFLATIGTLIDVQNGTMIFRAGDEHVIFRMRTENPNNPSKTEEACELVIVLDYEGLEEVSSTESRIDAQVNNASGQQPNLAIIKEDEMHVLSKKRDRKKKVKEKRRKRSRVSSLHRDDRVDPGSRQGS</sequence>
<comment type="caution">
    <text evidence="1">The sequence shown here is derived from an EMBL/GenBank/DDBJ whole genome shotgun (WGS) entry which is preliminary data.</text>
</comment>
<proteinExistence type="predicted"/>